<comment type="caution">
    <text evidence="1">The sequence shown here is derived from an EMBL/GenBank/DDBJ whole genome shotgun (WGS) entry which is preliminary data.</text>
</comment>
<dbReference type="EMBL" id="VDCI01000011">
    <property type="protein sequence ID" value="TNJ34177.1"/>
    <property type="molecule type" value="Genomic_DNA"/>
</dbReference>
<dbReference type="AlphaFoldDB" id="A0A5C4RU72"/>
<evidence type="ECO:0000313" key="1">
    <source>
        <dbReference type="EMBL" id="TNJ34177.1"/>
    </source>
</evidence>
<reference evidence="1 2" key="1">
    <citation type="submission" date="2019-05" db="EMBL/GenBank/DDBJ databases">
        <title>Draft Whole-Genome sequence of the green sulfur bacterium Prosthecochloris vibrioformis DSM 260.</title>
        <authorList>
            <person name="Meyer T.E."/>
            <person name="Kyndt J.A."/>
        </authorList>
    </citation>
    <scope>NUCLEOTIDE SEQUENCE [LARGE SCALE GENOMIC DNA]</scope>
    <source>
        <strain evidence="1 2">DSM 260</strain>
    </source>
</reference>
<gene>
    <name evidence="1" type="ORF">FGF68_10080</name>
</gene>
<accession>A0A5C4RU72</accession>
<sequence>MFNARNGFSTVKTTASTVPGSNGGCTLIGNLLHHQPAARNPLLVEALTRLRLVNRSNLGVSRMYAALLMEGKEPPIIQEIGDSVSLTFMKREISGAFQLFVAEKSQKGREPGVDSLLILQHLLKHPEIETVAAAVLCQRKDTQMREEHVQVDSEGHGAGARYKWSGS</sequence>
<organism evidence="1 2">
    <name type="scientific">Prosthecochloris vibrioformis</name>
    <name type="common">Chlorobium vibrioforme</name>
    <dbReference type="NCBI Taxonomy" id="1098"/>
    <lineage>
        <taxon>Bacteria</taxon>
        <taxon>Pseudomonadati</taxon>
        <taxon>Chlorobiota</taxon>
        <taxon>Chlorobiia</taxon>
        <taxon>Chlorobiales</taxon>
        <taxon>Chlorobiaceae</taxon>
        <taxon>Prosthecochloris</taxon>
    </lineage>
</organism>
<dbReference type="Proteomes" id="UP000309544">
    <property type="component" value="Unassembled WGS sequence"/>
</dbReference>
<keyword evidence="2" id="KW-1185">Reference proteome</keyword>
<name>A0A5C4RU72_PROVB</name>
<protein>
    <submittedName>
        <fullName evidence="1">Uncharacterized protein</fullName>
    </submittedName>
</protein>
<dbReference type="Pfam" id="PF13749">
    <property type="entry name" value="HATPase_c_4"/>
    <property type="match status" value="1"/>
</dbReference>
<evidence type="ECO:0000313" key="2">
    <source>
        <dbReference type="Proteomes" id="UP000309544"/>
    </source>
</evidence>
<dbReference type="Gene3D" id="3.30.565.60">
    <property type="match status" value="1"/>
</dbReference>
<proteinExistence type="predicted"/>
<dbReference type="InterPro" id="IPR038475">
    <property type="entry name" value="RecG_C_sf"/>
</dbReference>